<dbReference type="EMBL" id="HE717023">
    <property type="protein sequence ID" value="CCG46715.1"/>
    <property type="molecule type" value="Genomic_DNA"/>
</dbReference>
<dbReference type="Proteomes" id="UP000007397">
    <property type="component" value="Chromosome"/>
</dbReference>
<keyword evidence="3" id="KW-1185">Reference proteome</keyword>
<dbReference type="HOGENOM" id="CLU_3007978_0_0_9"/>
<feature type="region of interest" description="Disordered" evidence="1">
    <location>
        <begin position="30"/>
        <end position="56"/>
    </location>
</feature>
<dbReference type="PATRIC" id="fig|866895.3.peg.3408"/>
<evidence type="ECO:0000256" key="1">
    <source>
        <dbReference type="SAM" id="MobiDB-lite"/>
    </source>
</evidence>
<evidence type="ECO:0000313" key="3">
    <source>
        <dbReference type="Proteomes" id="UP000007397"/>
    </source>
</evidence>
<organism evidence="2 3">
    <name type="scientific">Halobacillus halophilus (strain ATCC 35676 / DSM 2266 / JCM 20832 / KCTC 3685 / LMG 17431 / NBRC 102448 / NCIMB 2269)</name>
    <name type="common">Sporosarcina halophila</name>
    <dbReference type="NCBI Taxonomy" id="866895"/>
    <lineage>
        <taxon>Bacteria</taxon>
        <taxon>Bacillati</taxon>
        <taxon>Bacillota</taxon>
        <taxon>Bacilli</taxon>
        <taxon>Bacillales</taxon>
        <taxon>Bacillaceae</taxon>
        <taxon>Halobacillus</taxon>
    </lineage>
</organism>
<dbReference type="RefSeq" id="WP_014644603.1">
    <property type="nucleotide sequence ID" value="NC_017668.1"/>
</dbReference>
<sequence length="56" mass="6703">MKAKRIYRAPMAQRMDAKVKKRVEKGMEPRVVQRDQMPRAKQKVHHSHCLPMFTLE</sequence>
<evidence type="ECO:0000313" key="2">
    <source>
        <dbReference type="EMBL" id="CCG46715.1"/>
    </source>
</evidence>
<gene>
    <name evidence="2" type="ordered locus">HBHAL_4374</name>
</gene>
<reference evidence="2 3" key="1">
    <citation type="journal article" date="2013" name="Environ. Microbiol.">
        <title>Chloride and organic osmolytes: a hybrid strategy to cope with elevated salinities by the moderately halophilic, chloride-dependent bacterium Halobacillus halophilus.</title>
        <authorList>
            <person name="Saum S.H."/>
            <person name="Pfeiffer F."/>
            <person name="Palm P."/>
            <person name="Rampp M."/>
            <person name="Schuster S.C."/>
            <person name="Muller V."/>
            <person name="Oesterhelt D."/>
        </authorList>
    </citation>
    <scope>NUCLEOTIDE SEQUENCE [LARGE SCALE GENOMIC DNA]</scope>
    <source>
        <strain evidence="3">ATCC 35676 / DSM 2266 / JCM 20832 / KCTC 3685 / LMG 17431 / NBRC 102448 / NCIMB 2269</strain>
    </source>
</reference>
<dbReference type="AlphaFoldDB" id="I0JRE5"/>
<dbReference type="STRING" id="866895.HBHAL_4374"/>
<proteinExistence type="predicted"/>
<accession>I0JRE5</accession>
<dbReference type="KEGG" id="hhd:HBHAL_4374"/>
<protein>
    <submittedName>
        <fullName evidence="2">Uncharacterized protein</fullName>
    </submittedName>
</protein>
<feature type="region of interest" description="Disordered" evidence="1">
    <location>
        <begin position="1"/>
        <end position="20"/>
    </location>
</feature>
<name>I0JRE5_HALH3</name>